<proteinExistence type="predicted"/>
<dbReference type="PANTHER" id="PTHR24348:SF22">
    <property type="entry name" value="NON-SPECIFIC SERINE_THREONINE PROTEIN KINASE"/>
    <property type="match status" value="1"/>
</dbReference>
<dbReference type="GO" id="GO:0005524">
    <property type="term" value="F:ATP binding"/>
    <property type="evidence" value="ECO:0007669"/>
    <property type="project" value="UniProtKB-UniRule"/>
</dbReference>
<dbReference type="InterPro" id="IPR017441">
    <property type="entry name" value="Protein_kinase_ATP_BS"/>
</dbReference>
<dbReference type="GO" id="GO:0005829">
    <property type="term" value="C:cytosol"/>
    <property type="evidence" value="ECO:0007669"/>
    <property type="project" value="TreeGrafter"/>
</dbReference>
<dbReference type="GO" id="GO:0005776">
    <property type="term" value="C:autophagosome"/>
    <property type="evidence" value="ECO:0007669"/>
    <property type="project" value="TreeGrafter"/>
</dbReference>
<protein>
    <recommendedName>
        <fullName evidence="6">Protein kinase domain-containing protein</fullName>
    </recommendedName>
</protein>
<dbReference type="PROSITE" id="PS50011">
    <property type="entry name" value="PROTEIN_KINASE_DOM"/>
    <property type="match status" value="1"/>
</dbReference>
<keyword evidence="8" id="KW-1185">Reference proteome</keyword>
<keyword evidence="2 5" id="KW-0547">Nucleotide-binding</keyword>
<dbReference type="InterPro" id="IPR000719">
    <property type="entry name" value="Prot_kinase_dom"/>
</dbReference>
<feature type="domain" description="Protein kinase" evidence="6">
    <location>
        <begin position="154"/>
        <end position="393"/>
    </location>
</feature>
<dbReference type="GO" id="GO:0004713">
    <property type="term" value="F:protein tyrosine kinase activity"/>
    <property type="evidence" value="ECO:0007669"/>
    <property type="project" value="InterPro"/>
</dbReference>
<dbReference type="AlphaFoldDB" id="D3UFQ8"/>
<dbReference type="GO" id="GO:0004674">
    <property type="term" value="F:protein serine/threonine kinase activity"/>
    <property type="evidence" value="ECO:0007669"/>
    <property type="project" value="InterPro"/>
</dbReference>
<dbReference type="eggNOG" id="COG4271">
    <property type="taxonomic scope" value="Bacteria"/>
</dbReference>
<dbReference type="STRING" id="679897.HMU00650"/>
<evidence type="ECO:0000259" key="6">
    <source>
        <dbReference type="PROSITE" id="PS50011"/>
    </source>
</evidence>
<dbReference type="eggNOG" id="COG0515">
    <property type="taxonomic scope" value="Bacteria"/>
</dbReference>
<dbReference type="Gene3D" id="1.10.510.10">
    <property type="entry name" value="Transferase(Phosphotransferase) domain 1"/>
    <property type="match status" value="1"/>
</dbReference>
<dbReference type="GO" id="GO:0016020">
    <property type="term" value="C:membrane"/>
    <property type="evidence" value="ECO:0007669"/>
    <property type="project" value="TreeGrafter"/>
</dbReference>
<dbReference type="InterPro" id="IPR045269">
    <property type="entry name" value="Atg1-like"/>
</dbReference>
<dbReference type="SUPFAM" id="SSF56112">
    <property type="entry name" value="Protein kinase-like (PK-like)"/>
    <property type="match status" value="1"/>
</dbReference>
<dbReference type="PROSITE" id="PS00107">
    <property type="entry name" value="PROTEIN_KINASE_ATP"/>
    <property type="match status" value="1"/>
</dbReference>
<reference evidence="7 8" key="1">
    <citation type="journal article" date="2010" name="BMC Genomics">
        <title>Comparative genomics and proteomics of Helicobacter mustelae, an ulcerogenic and carcinogenic gastric pathogen.</title>
        <authorList>
            <person name="O'Toole P.W."/>
            <person name="Snelling W.J."/>
            <person name="Canchaya C."/>
            <person name="Forde B.M."/>
            <person name="Hardie K.R."/>
            <person name="Josenhans C."/>
            <person name="Graham R.L.J."/>
            <person name="McMullan G."/>
            <person name="Parkhill J."/>
            <person name="Belda E."/>
            <person name="Bentley S.D."/>
        </authorList>
    </citation>
    <scope>NUCLEOTIDE SEQUENCE [LARGE SCALE GENOMIC DNA]</scope>
    <source>
        <strain evidence="8">ATCC 43772 / LMG 18044 / NCTC 12198 / 12198</strain>
    </source>
</reference>
<dbReference type="GO" id="GO:0000407">
    <property type="term" value="C:phagophore assembly site"/>
    <property type="evidence" value="ECO:0007669"/>
    <property type="project" value="TreeGrafter"/>
</dbReference>
<dbReference type="PANTHER" id="PTHR24348">
    <property type="entry name" value="SERINE/THREONINE-PROTEIN KINASE UNC-51-RELATED"/>
    <property type="match status" value="1"/>
</dbReference>
<evidence type="ECO:0000256" key="5">
    <source>
        <dbReference type="PROSITE-ProRule" id="PRU10141"/>
    </source>
</evidence>
<feature type="binding site" evidence="5">
    <location>
        <position position="187"/>
    </location>
    <ligand>
        <name>ATP</name>
        <dbReference type="ChEBI" id="CHEBI:30616"/>
    </ligand>
</feature>
<keyword evidence="4 5" id="KW-0067">ATP-binding</keyword>
<dbReference type="InterPro" id="IPR020635">
    <property type="entry name" value="Tyr_kinase_cat_dom"/>
</dbReference>
<dbReference type="Pfam" id="PF00069">
    <property type="entry name" value="Pkinase"/>
    <property type="match status" value="1"/>
</dbReference>
<evidence type="ECO:0000313" key="8">
    <source>
        <dbReference type="Proteomes" id="UP000001522"/>
    </source>
</evidence>
<organism evidence="7 8">
    <name type="scientific">Helicobacter mustelae (strain ATCC 43772 / CCUG 25715 / CIP 103759 / LMG 18044 / NCTC 12198 / R85-136P)</name>
    <name type="common">Campylobacter mustelae</name>
    <dbReference type="NCBI Taxonomy" id="679897"/>
    <lineage>
        <taxon>Bacteria</taxon>
        <taxon>Pseudomonadati</taxon>
        <taxon>Campylobacterota</taxon>
        <taxon>Epsilonproteobacteria</taxon>
        <taxon>Campylobacterales</taxon>
        <taxon>Helicobacteraceae</taxon>
        <taxon>Helicobacter</taxon>
    </lineage>
</organism>
<dbReference type="InterPro" id="IPR011009">
    <property type="entry name" value="Kinase-like_dom_sf"/>
</dbReference>
<dbReference type="CDD" id="cd00180">
    <property type="entry name" value="PKc"/>
    <property type="match status" value="1"/>
</dbReference>
<dbReference type="KEGG" id="hms:HMU00650"/>
<dbReference type="EMBL" id="FN555004">
    <property type="protein sequence ID" value="CBG39329.1"/>
    <property type="molecule type" value="Genomic_DNA"/>
</dbReference>
<dbReference type="PROSITE" id="PS00109">
    <property type="entry name" value="PROTEIN_KINASE_TYR"/>
    <property type="match status" value="1"/>
</dbReference>
<keyword evidence="3" id="KW-0418">Kinase</keyword>
<evidence type="ECO:0000313" key="7">
    <source>
        <dbReference type="EMBL" id="CBG39329.1"/>
    </source>
</evidence>
<dbReference type="SMART" id="SM00219">
    <property type="entry name" value="TyrKc"/>
    <property type="match status" value="1"/>
</dbReference>
<dbReference type="HOGENOM" id="CLU_697652_0_0_7"/>
<dbReference type="Proteomes" id="UP000001522">
    <property type="component" value="Chromosome"/>
</dbReference>
<sequence length="393" mass="45862">MTDDKIKHLVSMFLDRYEEFGEGNLIFRFLYDNISNKDIQRLFSILHYELNASFDTLNSRLPTQENVEHFWAEKSRELLALIDGICNIQKDLSETKFSFDILPEYQKTIDLCQSFLKPSGGSTIPPNTSKVPVIRAKPVFILKDSILQTSSPERYPRTPIGEGSYAHVYKFKDTFYGKCFAQKRAKKDLSEEEKQRFHKEYEIMKELKSPFILEVFCFDEEDQSYIMEYIGSTLKSYIDKNNNKISDEKRIVLGRQILKGFAYTLKKGIFHRDIAPTNILVKEYEDTLMIKISDFGLVKLPGGLNTKSDTEIKGSFNDLSDLSRFGFKKYEMHHELYAIAKVLYFVATGKTVPDPHLKCKFLEKGTNPNTQERYQDIKDLEKDFLDFMKNKRE</sequence>
<evidence type="ECO:0000256" key="3">
    <source>
        <dbReference type="ARBA" id="ARBA00022777"/>
    </source>
</evidence>
<accession>D3UFQ8</accession>
<evidence type="ECO:0000256" key="1">
    <source>
        <dbReference type="ARBA" id="ARBA00022679"/>
    </source>
</evidence>
<name>D3UFQ8_HELM1</name>
<gene>
    <name evidence="7" type="ordered locus">HMU00650</name>
</gene>
<evidence type="ECO:0000256" key="2">
    <source>
        <dbReference type="ARBA" id="ARBA00022741"/>
    </source>
</evidence>
<keyword evidence="1" id="KW-0808">Transferase</keyword>
<dbReference type="InterPro" id="IPR008266">
    <property type="entry name" value="Tyr_kinase_AS"/>
</dbReference>
<evidence type="ECO:0000256" key="4">
    <source>
        <dbReference type="ARBA" id="ARBA00022840"/>
    </source>
</evidence>